<sequence length="370" mass="37859">MPYPQKTLSELQASSWSDIVSSNIMRGVSIFPRSVLNRLSWMFSNLVWGNYDYIGWCYRQAVPWTAEDENLDAWAALRGVYKKDATAASGVVLFSGCTPGAELAANTAILRADGLSYLTSSVAVAGTDGTLNAAATCETAGADGNCDSGTGFALLTAVDGMPGAGVASGSFTGGADAELDAPFRTRMLKAYAARDGGGRADDYVEWATAVAGVTRAWCNPNGAGSGSVVVYVMLDNAQAAHGGFPQGSNGAASGEPRYTTATGDQLAVADAIQPNRPVTALVIVCAPAPFPIDVTLADLSPNTPDQLAAMKAALADLYVRNGTPLGMTIAQSDIEEALVSTGASFTLSAPLGPVAVPLGSLPTVGVVTST</sequence>
<proteinExistence type="predicted"/>
<dbReference type="InterPro" id="IPR006949">
    <property type="entry name" value="Barrel_Baseplate_J-like"/>
</dbReference>
<dbReference type="RefSeq" id="WP_095349951.1">
    <property type="nucleotide sequence ID" value="NZ_NCXK01000011.1"/>
</dbReference>
<dbReference type="PANTHER" id="PTHR37829">
    <property type="entry name" value="PHAGE-LIKE ELEMENT PBSX PROTEIN XKDT"/>
    <property type="match status" value="1"/>
</dbReference>
<protein>
    <submittedName>
        <fullName evidence="3">Uncharacterized protein</fullName>
    </submittedName>
</protein>
<dbReference type="Proteomes" id="UP000216151">
    <property type="component" value="Unassembled WGS sequence"/>
</dbReference>
<evidence type="ECO:0000259" key="2">
    <source>
        <dbReference type="Pfam" id="PF26078"/>
    </source>
</evidence>
<accession>A0A269XX15</accession>
<feature type="domain" description="Baseplate J-like central" evidence="2">
    <location>
        <begin position="197"/>
        <end position="286"/>
    </location>
</feature>
<dbReference type="EMBL" id="NCXK01000011">
    <property type="protein sequence ID" value="PAK77837.1"/>
    <property type="molecule type" value="Genomic_DNA"/>
</dbReference>
<dbReference type="AlphaFoldDB" id="A0A269XX15"/>
<dbReference type="InterPro" id="IPR058531">
    <property type="entry name" value="Baseplate_J_M"/>
</dbReference>
<dbReference type="InterPro" id="IPR052399">
    <property type="entry name" value="Phage_Baseplate_Assmbl_Protein"/>
</dbReference>
<dbReference type="OrthoDB" id="7565172at2"/>
<dbReference type="Pfam" id="PF26078">
    <property type="entry name" value="Baseplate_J_M"/>
    <property type="match status" value="1"/>
</dbReference>
<gene>
    <name evidence="3" type="ORF">B8X00_09165</name>
</gene>
<evidence type="ECO:0000313" key="4">
    <source>
        <dbReference type="Proteomes" id="UP000216151"/>
    </source>
</evidence>
<comment type="caution">
    <text evidence="3">The sequence shown here is derived from an EMBL/GenBank/DDBJ whole genome shotgun (WGS) entry which is preliminary data.</text>
</comment>
<feature type="domain" description="Baseplate protein J-like barrel" evidence="1">
    <location>
        <begin position="92"/>
        <end position="173"/>
    </location>
</feature>
<reference evidence="3 4" key="1">
    <citation type="submission" date="2017-04" db="EMBL/GenBank/DDBJ databases">
        <title>Kefir bacterial isolates.</title>
        <authorList>
            <person name="Kim Y."/>
            <person name="Blasche S."/>
            <person name="Patil K.R."/>
        </authorList>
    </citation>
    <scope>NUCLEOTIDE SEQUENCE [LARGE SCALE GENOMIC DNA]</scope>
    <source>
        <strain evidence="3 4">KR</strain>
    </source>
</reference>
<organism evidence="3 4">
    <name type="scientific">Acetobacter fabarum</name>
    <dbReference type="NCBI Taxonomy" id="483199"/>
    <lineage>
        <taxon>Bacteria</taxon>
        <taxon>Pseudomonadati</taxon>
        <taxon>Pseudomonadota</taxon>
        <taxon>Alphaproteobacteria</taxon>
        <taxon>Acetobacterales</taxon>
        <taxon>Acetobacteraceae</taxon>
        <taxon>Acetobacter</taxon>
    </lineage>
</organism>
<evidence type="ECO:0000259" key="1">
    <source>
        <dbReference type="Pfam" id="PF04865"/>
    </source>
</evidence>
<keyword evidence="4" id="KW-1185">Reference proteome</keyword>
<name>A0A269XX15_9PROT</name>
<evidence type="ECO:0000313" key="3">
    <source>
        <dbReference type="EMBL" id="PAK77837.1"/>
    </source>
</evidence>
<dbReference type="Pfam" id="PF04865">
    <property type="entry name" value="Baseplate_J"/>
    <property type="match status" value="1"/>
</dbReference>
<dbReference type="PANTHER" id="PTHR37829:SF3">
    <property type="entry name" value="PROTEIN JAYE-RELATED"/>
    <property type="match status" value="1"/>
</dbReference>